<evidence type="ECO:0000256" key="6">
    <source>
        <dbReference type="PIRNR" id="PIRNR005651"/>
    </source>
</evidence>
<dbReference type="SMART" id="SM00244">
    <property type="entry name" value="PHB"/>
    <property type="match status" value="1"/>
</dbReference>
<dbReference type="Proteomes" id="UP001302316">
    <property type="component" value="Unassembled WGS sequence"/>
</dbReference>
<comment type="subcellular location">
    <subcellularLocation>
        <location evidence="1">Membrane</location>
        <topology evidence="1">Single-pass membrane protein</topology>
    </subcellularLocation>
</comment>
<evidence type="ECO:0000256" key="4">
    <source>
        <dbReference type="ARBA" id="ARBA00022989"/>
    </source>
</evidence>
<keyword evidence="3" id="KW-0812">Transmembrane</keyword>
<dbReference type="Gene3D" id="3.30.479.30">
    <property type="entry name" value="Band 7 domain"/>
    <property type="match status" value="1"/>
</dbReference>
<protein>
    <recommendedName>
        <fullName evidence="6">Protein HflC</fullName>
    </recommendedName>
</protein>
<proteinExistence type="inferred from homology"/>
<keyword evidence="8" id="KW-0378">Hydrolase</keyword>
<dbReference type="GO" id="GO:0016020">
    <property type="term" value="C:membrane"/>
    <property type="evidence" value="ECO:0007669"/>
    <property type="project" value="UniProtKB-SubCell"/>
</dbReference>
<dbReference type="AlphaFoldDB" id="A0AAP6MKT2"/>
<comment type="similarity">
    <text evidence="2 6">Belongs to the band 7/mec-2 family. HflC subfamily.</text>
</comment>
<reference evidence="8 9" key="1">
    <citation type="submission" date="2023-12" db="EMBL/GenBank/DDBJ databases">
        <title>Whole-genome sequencing of halo(alkali)philic microorganisms from hypersaline lakes.</title>
        <authorList>
            <person name="Sorokin D.Y."/>
            <person name="Merkel A.Y."/>
            <person name="Messina E."/>
            <person name="Yakimov M."/>
        </authorList>
    </citation>
    <scope>NUCLEOTIDE SEQUENCE [LARGE SCALE GENOMIC DNA]</scope>
    <source>
        <strain evidence="8 9">AB-CW1</strain>
    </source>
</reference>
<dbReference type="PANTHER" id="PTHR42911:SF1">
    <property type="entry name" value="MODULATOR OF FTSH PROTEASE HFLC"/>
    <property type="match status" value="1"/>
</dbReference>
<keyword evidence="5" id="KW-0472">Membrane</keyword>
<evidence type="ECO:0000313" key="8">
    <source>
        <dbReference type="EMBL" id="MEA5446248.1"/>
    </source>
</evidence>
<dbReference type="SUPFAM" id="SSF117892">
    <property type="entry name" value="Band 7/SPFH domain"/>
    <property type="match status" value="1"/>
</dbReference>
<accession>A0AAP6MKT2</accession>
<dbReference type="Pfam" id="PF01145">
    <property type="entry name" value="Band_7"/>
    <property type="match status" value="1"/>
</dbReference>
<feature type="domain" description="Band 7" evidence="7">
    <location>
        <begin position="21"/>
        <end position="184"/>
    </location>
</feature>
<organism evidence="8 9">
    <name type="scientific">Natronospira elongata</name>
    <dbReference type="NCBI Taxonomy" id="3110268"/>
    <lineage>
        <taxon>Bacteria</taxon>
        <taxon>Pseudomonadati</taxon>
        <taxon>Pseudomonadota</taxon>
        <taxon>Gammaproteobacteria</taxon>
        <taxon>Natronospirales</taxon>
        <taxon>Natronospiraceae</taxon>
        <taxon>Natronospira</taxon>
    </lineage>
</organism>
<evidence type="ECO:0000256" key="2">
    <source>
        <dbReference type="ARBA" id="ARBA00007862"/>
    </source>
</evidence>
<evidence type="ECO:0000256" key="5">
    <source>
        <dbReference type="ARBA" id="ARBA00023136"/>
    </source>
</evidence>
<dbReference type="PANTHER" id="PTHR42911">
    <property type="entry name" value="MODULATOR OF FTSH PROTEASE HFLC"/>
    <property type="match status" value="1"/>
</dbReference>
<dbReference type="InterPro" id="IPR001107">
    <property type="entry name" value="Band_7"/>
</dbReference>
<dbReference type="InterPro" id="IPR010200">
    <property type="entry name" value="HflC"/>
</dbReference>
<keyword evidence="8" id="KW-0645">Protease</keyword>
<dbReference type="PIRSF" id="PIRSF005651">
    <property type="entry name" value="HflC"/>
    <property type="match status" value="1"/>
</dbReference>
<dbReference type="GO" id="GO:0008233">
    <property type="term" value="F:peptidase activity"/>
    <property type="evidence" value="ECO:0007669"/>
    <property type="project" value="UniProtKB-KW"/>
</dbReference>
<comment type="caution">
    <text evidence="8">The sequence shown here is derived from an EMBL/GenBank/DDBJ whole genome shotgun (WGS) entry which is preliminary data.</text>
</comment>
<evidence type="ECO:0000256" key="1">
    <source>
        <dbReference type="ARBA" id="ARBA00004167"/>
    </source>
</evidence>
<keyword evidence="9" id="KW-1185">Reference proteome</keyword>
<comment type="function">
    <text evidence="6">HflC and HflK could regulate a protease.</text>
</comment>
<dbReference type="EMBL" id="JAYGII010000025">
    <property type="protein sequence ID" value="MEA5446248.1"/>
    <property type="molecule type" value="Genomic_DNA"/>
</dbReference>
<evidence type="ECO:0000313" key="9">
    <source>
        <dbReference type="Proteomes" id="UP001302316"/>
    </source>
</evidence>
<dbReference type="NCBIfam" id="TIGR01932">
    <property type="entry name" value="hflC"/>
    <property type="match status" value="1"/>
</dbReference>
<sequence>MNRWITPILVILALAIFVGSQSVFIVDEREAVVKLRFGEMVAENYEPGLHFKLPFAERVLKFERRILTLDHRPERFLTQERKNVLVDFFVKWRIEDAGDFYRATRGDMNRARERMLEISRAGIRNEFARRTVEDVIAAERMEMMRLMVDRGRDAASALGVTIVDFRIKQIELPDDVTQSVFDRMIKERRRDATLLRAQGEEGAERIRADADRQREEILADAYRRAEELRGEGDARATEIYAAAYEVDREFFSFYRSLVAYRRAIGQEDQDIMVLEPDSEFFRYFKHMIPED</sequence>
<name>A0AAP6MKT2_9GAMM</name>
<evidence type="ECO:0000259" key="7">
    <source>
        <dbReference type="SMART" id="SM00244"/>
    </source>
</evidence>
<dbReference type="GO" id="GO:0006508">
    <property type="term" value="P:proteolysis"/>
    <property type="evidence" value="ECO:0007669"/>
    <property type="project" value="UniProtKB-KW"/>
</dbReference>
<dbReference type="RefSeq" id="WP_346052393.1">
    <property type="nucleotide sequence ID" value="NZ_JAYGII010000025.1"/>
</dbReference>
<dbReference type="InterPro" id="IPR036013">
    <property type="entry name" value="Band_7/SPFH_dom_sf"/>
</dbReference>
<dbReference type="CDD" id="cd03405">
    <property type="entry name" value="SPFH_HflC"/>
    <property type="match status" value="1"/>
</dbReference>
<keyword evidence="4" id="KW-1133">Transmembrane helix</keyword>
<gene>
    <name evidence="8" type="primary">hflC</name>
    <name evidence="8" type="ORF">VCB98_10500</name>
</gene>
<evidence type="ECO:0000256" key="3">
    <source>
        <dbReference type="ARBA" id="ARBA00022692"/>
    </source>
</evidence>